<keyword evidence="4" id="KW-0963">Cytoplasm</keyword>
<keyword evidence="6 14" id="KW-0489">Methyltransferase</keyword>
<evidence type="ECO:0000256" key="12">
    <source>
        <dbReference type="ARBA" id="ARBA00023014"/>
    </source>
</evidence>
<keyword evidence="11" id="KW-0408">Iron</keyword>
<proteinExistence type="inferred from homology"/>
<evidence type="ECO:0000313" key="14">
    <source>
        <dbReference type="EMBL" id="KND04880.1"/>
    </source>
</evidence>
<dbReference type="Proteomes" id="UP000053201">
    <property type="component" value="Unassembled WGS sequence"/>
</dbReference>
<evidence type="ECO:0000256" key="3">
    <source>
        <dbReference type="ARBA" id="ARBA00022485"/>
    </source>
</evidence>
<dbReference type="STRING" id="645134.A0A0L0HVE7"/>
<dbReference type="VEuPathDB" id="FungiDB:SPPG_00578"/>
<dbReference type="SFLD" id="SFLDG01062">
    <property type="entry name" value="methyltransferase_(Class_A)"/>
    <property type="match status" value="1"/>
</dbReference>
<keyword evidence="8" id="KW-0949">S-adenosyl-L-methionine</keyword>
<evidence type="ECO:0000256" key="11">
    <source>
        <dbReference type="ARBA" id="ARBA00023004"/>
    </source>
</evidence>
<sequence>MRLSRIRGQRQALYVRLAVQWSPFPPDRSIPTQFSQTFTSVSHEPALRSVKRRPPIPQKPPLLGLPKDKLKDLLVGDLLPAKIQNVISQRPYVVDQIWRFLYRRGVESFDEMTSLRKDMREALANSCELGVGTVKKDCISKDGTRKWLLNFGGRAEVETVIIPSQHGDNGTVCVSSQVGCSLACSFCHTGTQKLLRNLSSNEILFQVMHAMRSVGDFPLNPGKPRKISNVVMMGQGEPLLNFRNVSAAISILTSPSALGLSPWRITLSTSGVAPLMERVGKDLGCGLAVSLHAVNDALRDVLVPLNKQYPIKEVLAGCKRYLDHMPPTSRHRRITFEYVMLDGINDSMADARQLVKLIGGLPSHVNLIPFNPWPGSQYEPSSDQVIQRFSKCIQDHNIPCHVRTPRGQDILAACGQLKSSEELKRIGKQVV</sequence>
<dbReference type="InterPro" id="IPR040072">
    <property type="entry name" value="Methyltransferase_A"/>
</dbReference>
<dbReference type="OMA" id="GTIKWAM"/>
<dbReference type="GO" id="GO:0046872">
    <property type="term" value="F:metal ion binding"/>
    <property type="evidence" value="ECO:0007669"/>
    <property type="project" value="UniProtKB-KW"/>
</dbReference>
<comment type="cofactor">
    <cofactor evidence="1">
        <name>[4Fe-4S] cluster</name>
        <dbReference type="ChEBI" id="CHEBI:49883"/>
    </cofactor>
</comment>
<dbReference type="InterPro" id="IPR004383">
    <property type="entry name" value="rRNA_lsu_MTrfase_RlmN/Cfr"/>
</dbReference>
<dbReference type="PANTHER" id="PTHR30544">
    <property type="entry name" value="23S RRNA METHYLTRANSFERASE"/>
    <property type="match status" value="1"/>
</dbReference>
<dbReference type="GeneID" id="27684298"/>
<dbReference type="SFLD" id="SFLDF00275">
    <property type="entry name" value="adenosine_C2_methyltransferase"/>
    <property type="match status" value="1"/>
</dbReference>
<dbReference type="InterPro" id="IPR048641">
    <property type="entry name" value="RlmN_N"/>
</dbReference>
<evidence type="ECO:0000256" key="7">
    <source>
        <dbReference type="ARBA" id="ARBA00022679"/>
    </source>
</evidence>
<dbReference type="Pfam" id="PF04055">
    <property type="entry name" value="Radical_SAM"/>
    <property type="match status" value="1"/>
</dbReference>
<dbReference type="CDD" id="cd01335">
    <property type="entry name" value="Radical_SAM"/>
    <property type="match status" value="1"/>
</dbReference>
<keyword evidence="5" id="KW-0698">rRNA processing</keyword>
<dbReference type="NCBIfam" id="TIGR00048">
    <property type="entry name" value="rRNA_mod_RlmN"/>
    <property type="match status" value="1"/>
</dbReference>
<evidence type="ECO:0000256" key="6">
    <source>
        <dbReference type="ARBA" id="ARBA00022603"/>
    </source>
</evidence>
<keyword evidence="9" id="KW-0819">tRNA processing</keyword>
<keyword evidence="10" id="KW-0479">Metal-binding</keyword>
<dbReference type="GO" id="GO:0005737">
    <property type="term" value="C:cytoplasm"/>
    <property type="evidence" value="ECO:0007669"/>
    <property type="project" value="UniProtKB-SubCell"/>
</dbReference>
<keyword evidence="12" id="KW-0411">Iron-sulfur</keyword>
<evidence type="ECO:0000256" key="1">
    <source>
        <dbReference type="ARBA" id="ARBA00001966"/>
    </source>
</evidence>
<feature type="domain" description="Radical SAM core" evidence="13">
    <location>
        <begin position="166"/>
        <end position="409"/>
    </location>
</feature>
<evidence type="ECO:0000256" key="2">
    <source>
        <dbReference type="ARBA" id="ARBA00004496"/>
    </source>
</evidence>
<dbReference type="GO" id="GO:0030488">
    <property type="term" value="P:tRNA methylation"/>
    <property type="evidence" value="ECO:0007669"/>
    <property type="project" value="InterPro"/>
</dbReference>
<evidence type="ECO:0000313" key="15">
    <source>
        <dbReference type="Proteomes" id="UP000053201"/>
    </source>
</evidence>
<dbReference type="InterPro" id="IPR013785">
    <property type="entry name" value="Aldolase_TIM"/>
</dbReference>
<dbReference type="SUPFAM" id="SSF102114">
    <property type="entry name" value="Radical SAM enzymes"/>
    <property type="match status" value="1"/>
</dbReference>
<keyword evidence="15" id="KW-1185">Reference proteome</keyword>
<dbReference type="GO" id="GO:0070475">
    <property type="term" value="P:rRNA base methylation"/>
    <property type="evidence" value="ECO:0007669"/>
    <property type="project" value="InterPro"/>
</dbReference>
<dbReference type="EMBL" id="KQ257450">
    <property type="protein sequence ID" value="KND04880.1"/>
    <property type="molecule type" value="Genomic_DNA"/>
</dbReference>
<dbReference type="InterPro" id="IPR007197">
    <property type="entry name" value="rSAM"/>
</dbReference>
<evidence type="ECO:0000256" key="10">
    <source>
        <dbReference type="ARBA" id="ARBA00022723"/>
    </source>
</evidence>
<dbReference type="eggNOG" id="ENOG502QV91">
    <property type="taxonomic scope" value="Eukaryota"/>
</dbReference>
<dbReference type="InterPro" id="IPR058240">
    <property type="entry name" value="rSAM_sf"/>
</dbReference>
<keyword evidence="7 14" id="KW-0808">Transferase</keyword>
<dbReference type="InParanoid" id="A0A0L0HVE7"/>
<evidence type="ECO:0000256" key="9">
    <source>
        <dbReference type="ARBA" id="ARBA00022694"/>
    </source>
</evidence>
<evidence type="ECO:0000259" key="13">
    <source>
        <dbReference type="PROSITE" id="PS51918"/>
    </source>
</evidence>
<dbReference type="PROSITE" id="PS51918">
    <property type="entry name" value="RADICAL_SAM"/>
    <property type="match status" value="1"/>
</dbReference>
<dbReference type="HAMAP" id="MF_01849">
    <property type="entry name" value="RNA_methyltr_RlmN"/>
    <property type="match status" value="1"/>
</dbReference>
<dbReference type="AlphaFoldDB" id="A0A0L0HVE7"/>
<evidence type="ECO:0000256" key="5">
    <source>
        <dbReference type="ARBA" id="ARBA00022552"/>
    </source>
</evidence>
<dbReference type="OrthoDB" id="538249at2759"/>
<dbReference type="PANTHER" id="PTHR30544:SF5">
    <property type="entry name" value="RADICAL SAM CORE DOMAIN-CONTAINING PROTEIN"/>
    <property type="match status" value="1"/>
</dbReference>
<reference evidence="14 15" key="1">
    <citation type="submission" date="2009-08" db="EMBL/GenBank/DDBJ databases">
        <title>The Genome Sequence of Spizellomyces punctatus strain DAOM BR117.</title>
        <authorList>
            <consortium name="The Broad Institute Genome Sequencing Platform"/>
            <person name="Russ C."/>
            <person name="Cuomo C."/>
            <person name="Shea T."/>
            <person name="Young S.K."/>
            <person name="Zeng Q."/>
            <person name="Koehrsen M."/>
            <person name="Haas B."/>
            <person name="Borodovsky M."/>
            <person name="Guigo R."/>
            <person name="Alvarado L."/>
            <person name="Berlin A."/>
            <person name="Bochicchio J."/>
            <person name="Borenstein D."/>
            <person name="Chapman S."/>
            <person name="Chen Z."/>
            <person name="Engels R."/>
            <person name="Freedman E."/>
            <person name="Gellesch M."/>
            <person name="Goldberg J."/>
            <person name="Griggs A."/>
            <person name="Gujja S."/>
            <person name="Heiman D."/>
            <person name="Hepburn T."/>
            <person name="Howarth C."/>
            <person name="Jen D."/>
            <person name="Larson L."/>
            <person name="Lewis B."/>
            <person name="Mehta T."/>
            <person name="Park D."/>
            <person name="Pearson M."/>
            <person name="Roberts A."/>
            <person name="Saif S."/>
            <person name="Shenoy N."/>
            <person name="Sisk P."/>
            <person name="Stolte C."/>
            <person name="Sykes S."/>
            <person name="Thomson T."/>
            <person name="Walk T."/>
            <person name="White J."/>
            <person name="Yandava C."/>
            <person name="Burger G."/>
            <person name="Gray M.W."/>
            <person name="Holland P.W.H."/>
            <person name="King N."/>
            <person name="Lang F.B.F."/>
            <person name="Roger A.J."/>
            <person name="Ruiz-Trillo I."/>
            <person name="Lander E."/>
            <person name="Nusbaum C."/>
        </authorList>
    </citation>
    <scope>NUCLEOTIDE SEQUENCE [LARGE SCALE GENOMIC DNA]</scope>
    <source>
        <strain evidence="14 15">DAOM BR117</strain>
    </source>
</reference>
<dbReference type="Gene3D" id="1.10.150.530">
    <property type="match status" value="1"/>
</dbReference>
<name>A0A0L0HVE7_SPIPD</name>
<comment type="subcellular location">
    <subcellularLocation>
        <location evidence="2">Cytoplasm</location>
    </subcellularLocation>
</comment>
<keyword evidence="3" id="KW-0004">4Fe-4S</keyword>
<protein>
    <submittedName>
        <fullName evidence="14">23S rRNA methyltransferase</fullName>
    </submittedName>
</protein>
<dbReference type="GO" id="GO:0051539">
    <property type="term" value="F:4 iron, 4 sulfur cluster binding"/>
    <property type="evidence" value="ECO:0007669"/>
    <property type="project" value="UniProtKB-KW"/>
</dbReference>
<evidence type="ECO:0000256" key="8">
    <source>
        <dbReference type="ARBA" id="ARBA00022691"/>
    </source>
</evidence>
<gene>
    <name evidence="14" type="ORF">SPPG_00578</name>
</gene>
<dbReference type="RefSeq" id="XP_016612919.1">
    <property type="nucleotide sequence ID" value="XM_016748907.1"/>
</dbReference>
<evidence type="ECO:0000256" key="4">
    <source>
        <dbReference type="ARBA" id="ARBA00022490"/>
    </source>
</evidence>
<organism evidence="14 15">
    <name type="scientific">Spizellomyces punctatus (strain DAOM BR117)</name>
    <dbReference type="NCBI Taxonomy" id="645134"/>
    <lineage>
        <taxon>Eukaryota</taxon>
        <taxon>Fungi</taxon>
        <taxon>Fungi incertae sedis</taxon>
        <taxon>Chytridiomycota</taxon>
        <taxon>Chytridiomycota incertae sedis</taxon>
        <taxon>Chytridiomycetes</taxon>
        <taxon>Spizellomycetales</taxon>
        <taxon>Spizellomycetaceae</taxon>
        <taxon>Spizellomyces</taxon>
    </lineage>
</organism>
<accession>A0A0L0HVE7</accession>
<dbReference type="GO" id="GO:0008173">
    <property type="term" value="F:RNA methyltransferase activity"/>
    <property type="evidence" value="ECO:0007669"/>
    <property type="project" value="InterPro"/>
</dbReference>
<dbReference type="InterPro" id="IPR027492">
    <property type="entry name" value="RNA_MTrfase_RlmN"/>
</dbReference>
<dbReference type="Pfam" id="PF21016">
    <property type="entry name" value="RlmN_N"/>
    <property type="match status" value="1"/>
</dbReference>
<dbReference type="SFLD" id="SFLDS00029">
    <property type="entry name" value="Radical_SAM"/>
    <property type="match status" value="1"/>
</dbReference>
<dbReference type="Gene3D" id="3.20.20.70">
    <property type="entry name" value="Aldolase class I"/>
    <property type="match status" value="1"/>
</dbReference>